<dbReference type="AlphaFoldDB" id="A0AAN6Y6C3"/>
<evidence type="ECO:0000313" key="2">
    <source>
        <dbReference type="EMBL" id="KAK4213483.1"/>
    </source>
</evidence>
<comment type="caution">
    <text evidence="2">The sequence shown here is derived from an EMBL/GenBank/DDBJ whole genome shotgun (WGS) entry which is preliminary data.</text>
</comment>
<feature type="compositionally biased region" description="Polar residues" evidence="1">
    <location>
        <begin position="225"/>
        <end position="234"/>
    </location>
</feature>
<dbReference type="EMBL" id="MU858108">
    <property type="protein sequence ID" value="KAK4213483.1"/>
    <property type="molecule type" value="Genomic_DNA"/>
</dbReference>
<dbReference type="PANTHER" id="PTHR40788">
    <property type="entry name" value="CLR5 DOMAIN-CONTAINING PROTEIN-RELATED"/>
    <property type="match status" value="1"/>
</dbReference>
<protein>
    <submittedName>
        <fullName evidence="2">Ipa protein</fullName>
    </submittedName>
</protein>
<feature type="region of interest" description="Disordered" evidence="1">
    <location>
        <begin position="210"/>
        <end position="235"/>
    </location>
</feature>
<proteinExistence type="predicted"/>
<evidence type="ECO:0000313" key="3">
    <source>
        <dbReference type="Proteomes" id="UP001301769"/>
    </source>
</evidence>
<name>A0AAN6Y6C3_9PEZI</name>
<accession>A0AAN6Y6C3</accession>
<organism evidence="2 3">
    <name type="scientific">Rhypophila decipiens</name>
    <dbReference type="NCBI Taxonomy" id="261697"/>
    <lineage>
        <taxon>Eukaryota</taxon>
        <taxon>Fungi</taxon>
        <taxon>Dikarya</taxon>
        <taxon>Ascomycota</taxon>
        <taxon>Pezizomycotina</taxon>
        <taxon>Sordariomycetes</taxon>
        <taxon>Sordariomycetidae</taxon>
        <taxon>Sordariales</taxon>
        <taxon>Naviculisporaceae</taxon>
        <taxon>Rhypophila</taxon>
    </lineage>
</organism>
<reference evidence="2" key="1">
    <citation type="journal article" date="2023" name="Mol. Phylogenet. Evol.">
        <title>Genome-scale phylogeny and comparative genomics of the fungal order Sordariales.</title>
        <authorList>
            <person name="Hensen N."/>
            <person name="Bonometti L."/>
            <person name="Westerberg I."/>
            <person name="Brannstrom I.O."/>
            <person name="Guillou S."/>
            <person name="Cros-Aarteil S."/>
            <person name="Calhoun S."/>
            <person name="Haridas S."/>
            <person name="Kuo A."/>
            <person name="Mondo S."/>
            <person name="Pangilinan J."/>
            <person name="Riley R."/>
            <person name="LaButti K."/>
            <person name="Andreopoulos B."/>
            <person name="Lipzen A."/>
            <person name="Chen C."/>
            <person name="Yan M."/>
            <person name="Daum C."/>
            <person name="Ng V."/>
            <person name="Clum A."/>
            <person name="Steindorff A."/>
            <person name="Ohm R.A."/>
            <person name="Martin F."/>
            <person name="Silar P."/>
            <person name="Natvig D.O."/>
            <person name="Lalanne C."/>
            <person name="Gautier V."/>
            <person name="Ament-Velasquez S.L."/>
            <person name="Kruys A."/>
            <person name="Hutchinson M.I."/>
            <person name="Powell A.J."/>
            <person name="Barry K."/>
            <person name="Miller A.N."/>
            <person name="Grigoriev I.V."/>
            <person name="Debuchy R."/>
            <person name="Gladieux P."/>
            <person name="Hiltunen Thoren M."/>
            <person name="Johannesson H."/>
        </authorList>
    </citation>
    <scope>NUCLEOTIDE SEQUENCE</scope>
    <source>
        <strain evidence="2">PSN293</strain>
    </source>
</reference>
<reference evidence="2" key="2">
    <citation type="submission" date="2023-05" db="EMBL/GenBank/DDBJ databases">
        <authorList>
            <consortium name="Lawrence Berkeley National Laboratory"/>
            <person name="Steindorff A."/>
            <person name="Hensen N."/>
            <person name="Bonometti L."/>
            <person name="Westerberg I."/>
            <person name="Brannstrom I.O."/>
            <person name="Guillou S."/>
            <person name="Cros-Aarteil S."/>
            <person name="Calhoun S."/>
            <person name="Haridas S."/>
            <person name="Kuo A."/>
            <person name="Mondo S."/>
            <person name="Pangilinan J."/>
            <person name="Riley R."/>
            <person name="Labutti K."/>
            <person name="Andreopoulos B."/>
            <person name="Lipzen A."/>
            <person name="Chen C."/>
            <person name="Yanf M."/>
            <person name="Daum C."/>
            <person name="Ng V."/>
            <person name="Clum A."/>
            <person name="Ohm R."/>
            <person name="Martin F."/>
            <person name="Silar P."/>
            <person name="Natvig D."/>
            <person name="Lalanne C."/>
            <person name="Gautier V."/>
            <person name="Ament-Velasquez S.L."/>
            <person name="Kruys A."/>
            <person name="Hutchinson M.I."/>
            <person name="Powell A.J."/>
            <person name="Barry K."/>
            <person name="Miller A.N."/>
            <person name="Grigoriev I.V."/>
            <person name="Debuchy R."/>
            <person name="Gladieux P."/>
            <person name="Thoren M.H."/>
            <person name="Johannesson H."/>
        </authorList>
    </citation>
    <scope>NUCLEOTIDE SEQUENCE</scope>
    <source>
        <strain evidence="2">PSN293</strain>
    </source>
</reference>
<feature type="region of interest" description="Disordered" evidence="1">
    <location>
        <begin position="557"/>
        <end position="582"/>
    </location>
</feature>
<gene>
    <name evidence="2" type="ORF">QBC37DRAFT_172012</name>
</gene>
<sequence>MSGGTSIPPSENGQVVLELRRDLTRKYKIHKAKIETYWRSFNQAQRRKCIKAGAADGVVLQHPNDPSLGNVCKMTPEWNLRELTEPGSDFLLDLLEFRATKDLYGQYNEPFKGRPCDHDFIQEMMATRNLRHHKDFRGGFTLFLDEKDYGKHIRFTAGHSIRDDPQMQMLLRTRGLVPQEMGELILTRQIYLLQSLIIVIDDILEQGSQTRATKAPKSQDDTPHSALSTITPPSASKKLNLDDMISVSHNQRDSADLYLNSLSTEPVVLAHAVNFAFFSRPELVPDEKGRSLPVHTDKYISGAFFDAMHTAVQTAAIWNYLGRLLEYLGTLPRDKAARAPVLQEIANVCNLEYNRAQAHFKRHIQTASGLKFFKRLSNSYDKAGNARVGLKGDPTKLAKGDRQMQFMLRLCQTETTVSKAVEWVNKLASLHENNPTVREELEEREYDALVDLYDIVSFIQDVTPVISMPSLSRKSGQQFITKTQELEAELSQLKQGIDLLDFALPIDNLLEPGMADGALKKLDYYIVEKTGTKLGFLYEDTIEHCLASVQRECQKELDKSKPPAQGGEAGYIPFPETDDRPEVRVQQRRQKEKTRPTQASFFEIAPTKTKLVTDELAALSLQTFKVSAATAGVFSTLFDKSQARGSVPWTSFESALAELKFSVIPKFGSVYTFYPPETLAVNKSFTVHRPHKSRIEGYLLPIFAKRLNRLYGWGEKTFVVA</sequence>
<keyword evidence="3" id="KW-1185">Reference proteome</keyword>
<evidence type="ECO:0000256" key="1">
    <source>
        <dbReference type="SAM" id="MobiDB-lite"/>
    </source>
</evidence>
<dbReference type="PANTHER" id="PTHR40788:SF1">
    <property type="entry name" value="IPA PROTEIN"/>
    <property type="match status" value="1"/>
</dbReference>
<dbReference type="Proteomes" id="UP001301769">
    <property type="component" value="Unassembled WGS sequence"/>
</dbReference>